<accession>A0A561TYP9</accession>
<proteinExistence type="inferred from homology"/>
<comment type="caution">
    <text evidence="4">The sequence shown here is derived from an EMBL/GenBank/DDBJ whole genome shotgun (WGS) entry which is preliminary data.</text>
</comment>
<feature type="domain" description="Flavin reductase like" evidence="3">
    <location>
        <begin position="17"/>
        <end position="159"/>
    </location>
</feature>
<evidence type="ECO:0000256" key="1">
    <source>
        <dbReference type="ARBA" id="ARBA00008898"/>
    </source>
</evidence>
<dbReference type="AlphaFoldDB" id="A0A561TYP9"/>
<dbReference type="InterPro" id="IPR012349">
    <property type="entry name" value="Split_barrel_FMN-bd"/>
</dbReference>
<comment type="similarity">
    <text evidence="1">Belongs to the non-flavoprotein flavin reductase family.</text>
</comment>
<dbReference type="InterPro" id="IPR002563">
    <property type="entry name" value="Flavin_Rdtase-like_dom"/>
</dbReference>
<dbReference type="GO" id="GO:0042602">
    <property type="term" value="F:riboflavin reductase (NADPH) activity"/>
    <property type="evidence" value="ECO:0007669"/>
    <property type="project" value="TreeGrafter"/>
</dbReference>
<gene>
    <name evidence="4" type="ORF">FHX80_12560</name>
</gene>
<dbReference type="Gene3D" id="2.30.110.10">
    <property type="entry name" value="Electron Transport, Fmn-binding Protein, Chain A"/>
    <property type="match status" value="1"/>
</dbReference>
<dbReference type="InterPro" id="IPR050268">
    <property type="entry name" value="NADH-dep_flavin_reductase"/>
</dbReference>
<dbReference type="PANTHER" id="PTHR30466">
    <property type="entry name" value="FLAVIN REDUCTASE"/>
    <property type="match status" value="1"/>
</dbReference>
<dbReference type="SMART" id="SM00903">
    <property type="entry name" value="Flavin_Reduct"/>
    <property type="match status" value="1"/>
</dbReference>
<evidence type="ECO:0000313" key="4">
    <source>
        <dbReference type="EMBL" id="TWF92240.1"/>
    </source>
</evidence>
<organism evidence="4 5">
    <name type="scientific">Streptomyces brevispora</name>
    <dbReference type="NCBI Taxonomy" id="887462"/>
    <lineage>
        <taxon>Bacteria</taxon>
        <taxon>Bacillati</taxon>
        <taxon>Actinomycetota</taxon>
        <taxon>Actinomycetes</taxon>
        <taxon>Kitasatosporales</taxon>
        <taxon>Streptomycetaceae</taxon>
        <taxon>Streptomyces</taxon>
    </lineage>
</organism>
<dbReference type="Pfam" id="PF01613">
    <property type="entry name" value="Flavin_Reduct"/>
    <property type="match status" value="1"/>
</dbReference>
<evidence type="ECO:0000259" key="3">
    <source>
        <dbReference type="SMART" id="SM00903"/>
    </source>
</evidence>
<dbReference type="GO" id="GO:0010181">
    <property type="term" value="F:FMN binding"/>
    <property type="evidence" value="ECO:0007669"/>
    <property type="project" value="InterPro"/>
</dbReference>
<protein>
    <submittedName>
        <fullName evidence="4">Flavin reductase (DIM6/NTAB) family NADH-FMN oxidoreductase RutF</fullName>
    </submittedName>
</protein>
<name>A0A561TYP9_9ACTN</name>
<sequence>MNLRPLSADPTELRHAFACFPSGVVAVCGCIEDEPAGMAVSSFTSVSLDPALVSVCVQKTSSTWPFLRDLPRLGISIFAEDQAAACRALAGRGDRFRDVGWKRTVEGAIFIDGAAAVFDCSVYQEIDAGDHVIVLLKIEALRADRARLPLVFHHSEMGRLANARGRTAQGLPLLLVSEGGAALFPPVCS</sequence>
<reference evidence="4 5" key="1">
    <citation type="submission" date="2019-06" db="EMBL/GenBank/DDBJ databases">
        <title>Sequencing the genomes of 1000 actinobacteria strains.</title>
        <authorList>
            <person name="Klenk H.-P."/>
        </authorList>
    </citation>
    <scope>NUCLEOTIDE SEQUENCE [LARGE SCALE GENOMIC DNA]</scope>
    <source>
        <strain evidence="4 5">DSM 42059</strain>
    </source>
</reference>
<dbReference type="OrthoDB" id="9792858at2"/>
<dbReference type="SUPFAM" id="SSF50475">
    <property type="entry name" value="FMN-binding split barrel"/>
    <property type="match status" value="1"/>
</dbReference>
<dbReference type="RefSeq" id="WP_145768028.1">
    <property type="nucleotide sequence ID" value="NZ_VIWW01000002.1"/>
</dbReference>
<evidence type="ECO:0000313" key="5">
    <source>
        <dbReference type="Proteomes" id="UP000318186"/>
    </source>
</evidence>
<dbReference type="EMBL" id="VIWW01000002">
    <property type="protein sequence ID" value="TWF92240.1"/>
    <property type="molecule type" value="Genomic_DNA"/>
</dbReference>
<dbReference type="Proteomes" id="UP000318186">
    <property type="component" value="Unassembled WGS sequence"/>
</dbReference>
<evidence type="ECO:0000256" key="2">
    <source>
        <dbReference type="ARBA" id="ARBA00023002"/>
    </source>
</evidence>
<dbReference type="PROSITE" id="PS51257">
    <property type="entry name" value="PROKAR_LIPOPROTEIN"/>
    <property type="match status" value="1"/>
</dbReference>
<keyword evidence="2" id="KW-0560">Oxidoreductase</keyword>
<dbReference type="PANTHER" id="PTHR30466:SF11">
    <property type="entry name" value="FLAVIN-DEPENDENT MONOOXYGENASE, REDUCTASE SUBUNIT HSAB"/>
    <property type="match status" value="1"/>
</dbReference>